<keyword evidence="5" id="KW-1185">Reference proteome</keyword>
<dbReference type="GO" id="GO:0016740">
    <property type="term" value="F:transferase activity"/>
    <property type="evidence" value="ECO:0007669"/>
    <property type="project" value="UniProtKB-KW"/>
</dbReference>
<dbReference type="Gene3D" id="1.20.58.840">
    <property type="match status" value="1"/>
</dbReference>
<dbReference type="OrthoDB" id="115252at2"/>
<proteinExistence type="predicted"/>
<dbReference type="AlphaFoldDB" id="A0A2P8GVY4"/>
<protein>
    <submittedName>
        <fullName evidence="3">Aminoglycoside phosphotransferase family protein</fullName>
    </submittedName>
    <submittedName>
        <fullName evidence="2">Spectinomycin phosphotransferase</fullName>
    </submittedName>
</protein>
<dbReference type="Pfam" id="PF01636">
    <property type="entry name" value="APH"/>
    <property type="match status" value="1"/>
</dbReference>
<dbReference type="Gene3D" id="3.30.200.20">
    <property type="entry name" value="Phosphorylase Kinase, domain 1"/>
    <property type="match status" value="1"/>
</dbReference>
<dbReference type="EMBL" id="RZGY01000001">
    <property type="protein sequence ID" value="RUQ87336.1"/>
    <property type="molecule type" value="Genomic_DNA"/>
</dbReference>
<evidence type="ECO:0000313" key="3">
    <source>
        <dbReference type="EMBL" id="RUQ87336.1"/>
    </source>
</evidence>
<name>A0A2P8GVY4_9MICO</name>
<accession>A0A2P8GVY4</accession>
<reference evidence="3 5" key="2">
    <citation type="submission" date="2018-12" db="EMBL/GenBank/DDBJ databases">
        <authorList>
            <person name="hu s."/>
            <person name="Xu Y."/>
            <person name="Xu B."/>
            <person name="Li F."/>
        </authorList>
    </citation>
    <scope>NUCLEOTIDE SEQUENCE [LARGE SCALE GENOMIC DNA]</scope>
    <source>
        <strain evidence="3 5">KSW2-17</strain>
    </source>
</reference>
<keyword evidence="2" id="KW-0808">Transferase</keyword>
<dbReference type="Proteomes" id="UP000241203">
    <property type="component" value="Unassembled WGS sequence"/>
</dbReference>
<dbReference type="InterPro" id="IPR011009">
    <property type="entry name" value="Kinase-like_dom_sf"/>
</dbReference>
<feature type="domain" description="Aminoglycoside phosphotransferase" evidence="1">
    <location>
        <begin position="30"/>
        <end position="268"/>
    </location>
</feature>
<evidence type="ECO:0000313" key="4">
    <source>
        <dbReference type="Proteomes" id="UP000241203"/>
    </source>
</evidence>
<dbReference type="SUPFAM" id="SSF56112">
    <property type="entry name" value="Protein kinase-like (PK-like)"/>
    <property type="match status" value="1"/>
</dbReference>
<dbReference type="InterPro" id="IPR002575">
    <property type="entry name" value="Aminoglycoside_PTrfase"/>
</dbReference>
<evidence type="ECO:0000313" key="5">
    <source>
        <dbReference type="Proteomes" id="UP000268291"/>
    </source>
</evidence>
<comment type="caution">
    <text evidence="2">The sequence shown here is derived from an EMBL/GenBank/DDBJ whole genome shotgun (WGS) entry which is preliminary data.</text>
</comment>
<reference evidence="2 4" key="1">
    <citation type="submission" date="2018-03" db="EMBL/GenBank/DDBJ databases">
        <title>Genomic Encyclopedia of Archaeal and Bacterial Type Strains, Phase II (KMG-II): from individual species to whole genera.</title>
        <authorList>
            <person name="Goeker M."/>
        </authorList>
    </citation>
    <scope>NUCLEOTIDE SEQUENCE [LARGE SCALE GENOMIC DNA]</scope>
    <source>
        <strain evidence="2 4">DSM 21548</strain>
    </source>
</reference>
<dbReference type="Gene3D" id="1.10.510.10">
    <property type="entry name" value="Transferase(Phosphotransferase) domain 1"/>
    <property type="match status" value="1"/>
</dbReference>
<dbReference type="Proteomes" id="UP000268291">
    <property type="component" value="Unassembled WGS sequence"/>
</dbReference>
<sequence>MLLRLPDSGEVAPVVRSQFDVPIVSLAPVIGGWDEDAAVWDGLDENGRRWAVKTSRRDITFGLAVASSLAEEGTLGIVAPLRACDGRPWAESGGAIVTVAPWVDGLDASDLGTEDVDWERFGGTLRAIHDHPAPPRPRPVRRGIRRSRRSMAALIDGLDRRFDVETISVPGGDALRATWRSARGRVDALAAAERLLKRRRTAVSRVTLHGDPHLGNVVLDSAGGPWLIDFDESTVAPREVDLMLIELGVLFSLPISDEQRCRFRTGYGSDAPVDEERLARFGAVRAIEDLVWTLHRALDDDPRAPAGYDETLDGMLGPAGQMAAVERALERLDTIPPRTTSKEQR</sequence>
<evidence type="ECO:0000313" key="2">
    <source>
        <dbReference type="EMBL" id="PSL38113.1"/>
    </source>
</evidence>
<evidence type="ECO:0000259" key="1">
    <source>
        <dbReference type="Pfam" id="PF01636"/>
    </source>
</evidence>
<dbReference type="RefSeq" id="WP_106563170.1">
    <property type="nucleotide sequence ID" value="NZ_PYAU01000001.1"/>
</dbReference>
<dbReference type="EMBL" id="PYAU01000001">
    <property type="protein sequence ID" value="PSL38113.1"/>
    <property type="molecule type" value="Genomic_DNA"/>
</dbReference>
<gene>
    <name evidence="2" type="ORF">CLV49_1725</name>
    <name evidence="3" type="ORF">ELQ93_10580</name>
</gene>
<organism evidence="2 4">
    <name type="scientific">Labedella gwakjiensis</name>
    <dbReference type="NCBI Taxonomy" id="390269"/>
    <lineage>
        <taxon>Bacteria</taxon>
        <taxon>Bacillati</taxon>
        <taxon>Actinomycetota</taxon>
        <taxon>Actinomycetes</taxon>
        <taxon>Micrococcales</taxon>
        <taxon>Microbacteriaceae</taxon>
        <taxon>Labedella</taxon>
    </lineage>
</organism>